<reference evidence="1 2" key="1">
    <citation type="submission" date="2018-05" db="EMBL/GenBank/DDBJ databases">
        <title>Evolution of GPA BGCs.</title>
        <authorList>
            <person name="Waglechner N."/>
            <person name="Wright G.D."/>
        </authorList>
    </citation>
    <scope>NUCLEOTIDE SEQUENCE [LARGE SCALE GENOMIC DNA]</scope>
    <source>
        <strain evidence="1 2">A82846</strain>
    </source>
</reference>
<sequence length="164" mass="17336">MSEQPGSMPSSPVTSRPLKLSSAILCADGSRSCDLDPGRLLPLELSISACVLAEMEIMLATTGKSGEAANSPAEIPAAERLELHTNSILLSSLPDVLHLTGRGPGAHQDETAARSFTLTLTFSDGSATTMSWSTTFEVPRSSLVDSLWHLTVPFSHSLTTINVE</sequence>
<evidence type="ECO:0000313" key="1">
    <source>
        <dbReference type="EMBL" id="RSM80909.1"/>
    </source>
</evidence>
<dbReference type="EMBL" id="QHKI01000027">
    <property type="protein sequence ID" value="RSM80909.1"/>
    <property type="molecule type" value="Genomic_DNA"/>
</dbReference>
<dbReference type="AlphaFoldDB" id="A0A428Z420"/>
<gene>
    <name evidence="1" type="ORF">DMH04_28785</name>
</gene>
<dbReference type="Proteomes" id="UP000287547">
    <property type="component" value="Unassembled WGS sequence"/>
</dbReference>
<comment type="caution">
    <text evidence="1">The sequence shown here is derived from an EMBL/GenBank/DDBJ whole genome shotgun (WGS) entry which is preliminary data.</text>
</comment>
<dbReference type="OrthoDB" id="3688535at2"/>
<dbReference type="RefSeq" id="WP_037273682.1">
    <property type="nucleotide sequence ID" value="NZ_QHKI01000027.1"/>
</dbReference>
<proteinExistence type="predicted"/>
<organism evidence="1 2">
    <name type="scientific">Kibdelosporangium aridum</name>
    <dbReference type="NCBI Taxonomy" id="2030"/>
    <lineage>
        <taxon>Bacteria</taxon>
        <taxon>Bacillati</taxon>
        <taxon>Actinomycetota</taxon>
        <taxon>Actinomycetes</taxon>
        <taxon>Pseudonocardiales</taxon>
        <taxon>Pseudonocardiaceae</taxon>
        <taxon>Kibdelosporangium</taxon>
    </lineage>
</organism>
<protein>
    <submittedName>
        <fullName evidence="1">Uncharacterized protein</fullName>
    </submittedName>
</protein>
<accession>A0A428Z420</accession>
<evidence type="ECO:0000313" key="2">
    <source>
        <dbReference type="Proteomes" id="UP000287547"/>
    </source>
</evidence>
<name>A0A428Z420_KIBAR</name>